<keyword evidence="1" id="KW-0812">Transmembrane</keyword>
<organism evidence="2 3">
    <name type="scientific">Terriglobus saanensis (strain ATCC BAA-1853 / DSM 23119 / SP1PR4)</name>
    <dbReference type="NCBI Taxonomy" id="401053"/>
    <lineage>
        <taxon>Bacteria</taxon>
        <taxon>Pseudomonadati</taxon>
        <taxon>Acidobacteriota</taxon>
        <taxon>Terriglobia</taxon>
        <taxon>Terriglobales</taxon>
        <taxon>Acidobacteriaceae</taxon>
        <taxon>Terriglobus</taxon>
    </lineage>
</organism>
<feature type="transmembrane region" description="Helical" evidence="1">
    <location>
        <begin position="335"/>
        <end position="359"/>
    </location>
</feature>
<dbReference type="PROSITE" id="PS51257">
    <property type="entry name" value="PROKAR_LIPOPROTEIN"/>
    <property type="match status" value="1"/>
</dbReference>
<feature type="transmembrane region" description="Helical" evidence="1">
    <location>
        <begin position="6"/>
        <end position="34"/>
    </location>
</feature>
<proteinExistence type="predicted"/>
<dbReference type="Pfam" id="PF03929">
    <property type="entry name" value="PepSY_TM"/>
    <property type="match status" value="1"/>
</dbReference>
<dbReference type="OrthoDB" id="9791166at2"/>
<accession>E8UX56</accession>
<dbReference type="AlphaFoldDB" id="E8UX56"/>
<dbReference type="EMBL" id="CP002467">
    <property type="protein sequence ID" value="ADV83019.1"/>
    <property type="molecule type" value="Genomic_DNA"/>
</dbReference>
<feature type="transmembrane region" description="Helical" evidence="1">
    <location>
        <begin position="146"/>
        <end position="163"/>
    </location>
</feature>
<dbReference type="RefSeq" id="WP_013568752.1">
    <property type="nucleotide sequence ID" value="NC_014963.1"/>
</dbReference>
<evidence type="ECO:0000313" key="3">
    <source>
        <dbReference type="Proteomes" id="UP000006844"/>
    </source>
</evidence>
<name>E8UX56_TERSS</name>
<sequence length="392" mass="44104">MTPRRLLFWCHLTVGIVVSLVIGFLAVTGCLMAFQQQIISFSERKIHAAERREAGSPCLDPSQILTTAATQQAADPISWTSFANRTKATEIAFPAGKLLLVDPCDGHVLSANSGKLRNFFLQVRDLHRYVAWGGVRHENLRAVKNAVNLGFFFLLLSGLILWFPRKLTWRHAKVGFVPRWTGVGRASEWSLHTVVGFWLSLPLACIVLSGAVMGYAWANALLYRVAGDPPPAVRAERETNAGALPIARYGQLDVLIARAMQQDPKWNNLLLRIPSQKGKDITIAMDEGDGRDPRTKSQLVLNRKTADVVRWDRFQDNPRGRQWRLYARFIHTGELFGLIGQILAFVSALGALLLVYTGLSLSLRRFFSWRTRRERTNHKAVRNQVQELITSK</sequence>
<keyword evidence="3" id="KW-1185">Reference proteome</keyword>
<evidence type="ECO:0000313" key="2">
    <source>
        <dbReference type="EMBL" id="ADV83019.1"/>
    </source>
</evidence>
<dbReference type="PANTHER" id="PTHR34219:SF3">
    <property type="entry name" value="BLL7967 PROTEIN"/>
    <property type="match status" value="1"/>
</dbReference>
<reference evidence="2 3" key="1">
    <citation type="journal article" date="2012" name="Stand. Genomic Sci.">
        <title>Complete genome sequence of Terriglobus saanensis type strain SP1PR4(T), an Acidobacteria from tundra soil.</title>
        <authorList>
            <person name="Rawat S.R."/>
            <person name="Mannisto M.K."/>
            <person name="Starovoytov V."/>
            <person name="Goodwin L."/>
            <person name="Nolan M."/>
            <person name="Hauser L."/>
            <person name="Land M."/>
            <person name="Davenport K.W."/>
            <person name="Woyke T."/>
            <person name="Haggblom M.M."/>
        </authorList>
    </citation>
    <scope>NUCLEOTIDE SEQUENCE</scope>
    <source>
        <strain evidence="3">ATCC BAA-1853 / DSM 23119 / SP1PR4</strain>
    </source>
</reference>
<evidence type="ECO:0000256" key="1">
    <source>
        <dbReference type="SAM" id="Phobius"/>
    </source>
</evidence>
<feature type="transmembrane region" description="Helical" evidence="1">
    <location>
        <begin position="197"/>
        <end position="218"/>
    </location>
</feature>
<protein>
    <submittedName>
        <fullName evidence="2">PepSY-associated TM helix domain-containing protein</fullName>
    </submittedName>
</protein>
<dbReference type="Proteomes" id="UP000006844">
    <property type="component" value="Chromosome"/>
</dbReference>
<gene>
    <name evidence="2" type="ordered locus">AciPR4_2217</name>
</gene>
<dbReference type="STRING" id="401053.AciPR4_2217"/>
<dbReference type="PANTHER" id="PTHR34219">
    <property type="entry name" value="IRON-REGULATED INNER MEMBRANE PROTEIN-RELATED"/>
    <property type="match status" value="1"/>
</dbReference>
<keyword evidence="1" id="KW-0472">Membrane</keyword>
<dbReference type="HOGENOM" id="CLU_031962_2_0_0"/>
<dbReference type="eggNOG" id="COG3182">
    <property type="taxonomic scope" value="Bacteria"/>
</dbReference>
<keyword evidence="1" id="KW-1133">Transmembrane helix</keyword>
<dbReference type="KEGG" id="tsa:AciPR4_2217"/>
<dbReference type="InterPro" id="IPR005625">
    <property type="entry name" value="PepSY-ass_TM"/>
</dbReference>